<feature type="compositionally biased region" description="Polar residues" evidence="2">
    <location>
        <begin position="89"/>
        <end position="101"/>
    </location>
</feature>
<feature type="coiled-coil region" evidence="1">
    <location>
        <begin position="225"/>
        <end position="259"/>
    </location>
</feature>
<name>U4L727_PYROM</name>
<dbReference type="Gene3D" id="3.30.160.60">
    <property type="entry name" value="Classic Zinc Finger"/>
    <property type="match status" value="1"/>
</dbReference>
<evidence type="ECO:0000256" key="1">
    <source>
        <dbReference type="SAM" id="Coils"/>
    </source>
</evidence>
<sequence length="262" mass="30092">MADNYGFPNSTGGFLGTYYFRDDEEQHIPQNPSIAAYYPQNPYQNHNNREQYHNPITSYSLGAIHPGYQSQVPTGPTQTPYQLNMPHNTSMETQHSSQLSYTPDTTTATPSPTNGTPPMHISEQLSPTYQCSDATCPQKDKIFHGPGAKTAWRRHLNTHSKPFTCPEPHCSRHSEGNGFSRKDNLNYHMSKKHPDRGKFVARVEKNRNVGSATRERLEMGRRRRRLKLKDMFKSLREVLDRLEEAYNQMVETDSEEEKDDDD</sequence>
<evidence type="ECO:0000313" key="3">
    <source>
        <dbReference type="EMBL" id="CCX05840.1"/>
    </source>
</evidence>
<feature type="compositionally biased region" description="Low complexity" evidence="2">
    <location>
        <begin position="102"/>
        <end position="118"/>
    </location>
</feature>
<feature type="region of interest" description="Disordered" evidence="2">
    <location>
        <begin position="89"/>
        <end position="118"/>
    </location>
</feature>
<gene>
    <name evidence="3" type="ORF">PCON_05427</name>
</gene>
<evidence type="ECO:0000256" key="2">
    <source>
        <dbReference type="SAM" id="MobiDB-lite"/>
    </source>
</evidence>
<keyword evidence="1" id="KW-0175">Coiled coil</keyword>
<protein>
    <recommendedName>
        <fullName evidence="5">C2H2-type domain-containing protein</fullName>
    </recommendedName>
</protein>
<dbReference type="OrthoDB" id="5305647at2759"/>
<accession>U4L727</accession>
<dbReference type="EMBL" id="HF935274">
    <property type="protein sequence ID" value="CCX05840.1"/>
    <property type="molecule type" value="Genomic_DNA"/>
</dbReference>
<organism evidence="3 4">
    <name type="scientific">Pyronema omphalodes (strain CBS 100304)</name>
    <name type="common">Pyronema confluens</name>
    <dbReference type="NCBI Taxonomy" id="1076935"/>
    <lineage>
        <taxon>Eukaryota</taxon>
        <taxon>Fungi</taxon>
        <taxon>Dikarya</taxon>
        <taxon>Ascomycota</taxon>
        <taxon>Pezizomycotina</taxon>
        <taxon>Pezizomycetes</taxon>
        <taxon>Pezizales</taxon>
        <taxon>Pyronemataceae</taxon>
        <taxon>Pyronema</taxon>
    </lineage>
</organism>
<dbReference type="Proteomes" id="UP000018144">
    <property type="component" value="Unassembled WGS sequence"/>
</dbReference>
<dbReference type="AlphaFoldDB" id="U4L727"/>
<keyword evidence="4" id="KW-1185">Reference proteome</keyword>
<reference evidence="3 4" key="1">
    <citation type="journal article" date="2013" name="PLoS Genet.">
        <title>The genome and development-dependent transcriptomes of Pyronema confluens: a window into fungal evolution.</title>
        <authorList>
            <person name="Traeger S."/>
            <person name="Altegoer F."/>
            <person name="Freitag M."/>
            <person name="Gabaldon T."/>
            <person name="Kempken F."/>
            <person name="Kumar A."/>
            <person name="Marcet-Houben M."/>
            <person name="Poggeler S."/>
            <person name="Stajich J.E."/>
            <person name="Nowrousian M."/>
        </authorList>
    </citation>
    <scope>NUCLEOTIDE SEQUENCE [LARGE SCALE GENOMIC DNA]</scope>
    <source>
        <strain evidence="4">CBS 100304</strain>
        <tissue evidence="3">Vegetative mycelium</tissue>
    </source>
</reference>
<proteinExistence type="predicted"/>
<evidence type="ECO:0008006" key="5">
    <source>
        <dbReference type="Google" id="ProtNLM"/>
    </source>
</evidence>
<evidence type="ECO:0000313" key="4">
    <source>
        <dbReference type="Proteomes" id="UP000018144"/>
    </source>
</evidence>